<dbReference type="RefSeq" id="WP_090173620.1">
    <property type="nucleotide sequence ID" value="NZ_FMXR01000009.1"/>
</dbReference>
<accession>A0A1G6BD29</accession>
<keyword evidence="3" id="KW-1185">Reference proteome</keyword>
<sequence>MTQIVRQFSGAVLAAVVVILVLFALTKGSFLEKAGAYVQGQLRQVIQMDKDTQYAMQNKPDTKIRLKTSPMNKQWYTAEQLISATENNQTIPCRIIGIKLYITGEDAVAKGMAILEPATQKIFFTSGGDYRLMVRSYGSVRRNKTFVVHITGGES</sequence>
<reference evidence="2 3" key="1">
    <citation type="submission" date="2016-10" db="EMBL/GenBank/DDBJ databases">
        <authorList>
            <person name="de Groot N.N."/>
        </authorList>
    </citation>
    <scope>NUCLEOTIDE SEQUENCE [LARGE SCALE GENOMIC DNA]</scope>
    <source>
        <strain evidence="2 3">DSM 3217</strain>
    </source>
</reference>
<dbReference type="Proteomes" id="UP000199228">
    <property type="component" value="Unassembled WGS sequence"/>
</dbReference>
<evidence type="ECO:0000313" key="2">
    <source>
        <dbReference type="EMBL" id="SDB18496.1"/>
    </source>
</evidence>
<keyword evidence="1" id="KW-1133">Transmembrane helix</keyword>
<dbReference type="STRING" id="1732.SAMN02910417_01390"/>
<gene>
    <name evidence="2" type="ORF">SAMN02910417_01390</name>
</gene>
<organism evidence="2 3">
    <name type="scientific">Eubacterium oxidoreducens</name>
    <dbReference type="NCBI Taxonomy" id="1732"/>
    <lineage>
        <taxon>Bacteria</taxon>
        <taxon>Bacillati</taxon>
        <taxon>Bacillota</taxon>
        <taxon>Clostridia</taxon>
        <taxon>Eubacteriales</taxon>
        <taxon>Eubacteriaceae</taxon>
        <taxon>Eubacterium</taxon>
    </lineage>
</organism>
<proteinExistence type="predicted"/>
<dbReference type="AlphaFoldDB" id="A0A1G6BD29"/>
<dbReference type="EMBL" id="FMXR01000009">
    <property type="protein sequence ID" value="SDB18496.1"/>
    <property type="molecule type" value="Genomic_DNA"/>
</dbReference>
<protein>
    <submittedName>
        <fullName evidence="2">Uncharacterized protein</fullName>
    </submittedName>
</protein>
<evidence type="ECO:0000256" key="1">
    <source>
        <dbReference type="SAM" id="Phobius"/>
    </source>
</evidence>
<keyword evidence="1" id="KW-0812">Transmembrane</keyword>
<feature type="transmembrane region" description="Helical" evidence="1">
    <location>
        <begin position="6"/>
        <end position="25"/>
    </location>
</feature>
<name>A0A1G6BD29_EUBOX</name>
<keyword evidence="1" id="KW-0472">Membrane</keyword>
<evidence type="ECO:0000313" key="3">
    <source>
        <dbReference type="Proteomes" id="UP000199228"/>
    </source>
</evidence>